<dbReference type="GO" id="GO:0006357">
    <property type="term" value="P:regulation of transcription by RNA polymerase II"/>
    <property type="evidence" value="ECO:0007669"/>
    <property type="project" value="InterPro"/>
</dbReference>
<evidence type="ECO:0000313" key="4">
    <source>
        <dbReference type="RefSeq" id="XP_054839929.1"/>
    </source>
</evidence>
<dbReference type="AlphaFoldDB" id="A0AA97L2J0"/>
<reference evidence="4" key="1">
    <citation type="submission" date="2025-08" db="UniProtKB">
        <authorList>
            <consortium name="RefSeq"/>
        </authorList>
    </citation>
    <scope>IDENTIFICATION</scope>
    <source>
        <tissue evidence="4">Blood</tissue>
    </source>
</reference>
<feature type="region of interest" description="Disordered" evidence="1">
    <location>
        <begin position="400"/>
        <end position="437"/>
    </location>
</feature>
<evidence type="ECO:0000259" key="2">
    <source>
        <dbReference type="Pfam" id="PF10264"/>
    </source>
</evidence>
<sequence>MPPPPRRAVQLAPSSLALVLRRRREQDGGPGGDEASGAAVFQAFRRANAACYWNAGLARAVARVWLQGWLRGGVLLLQGPAAPLQLLRDAWLRRALRPPEGFLIRAVGDVSPVHMNPILQSQFVPLAEVLCCAISDMNLAHVTVTQETLLDQLGKHYPGIATPTHDILYNTLGLLIKERKIYHTGEGYFIVTPDTYFISNNTVKSPREPSIMYLVSMEDSAELTKEDFPITYHCRSCHCFPEHTAVSEPQQLSSHELNGKSQKGSCESRFSVQNPGTNTLTGNHSCETARSSQSVKEKEKGKKFGLGLFWRNTCKKEKPKKVYSTFSAQFPPEEWPVRDEDSLDNIPRDVEHEIIKRINPVLTVDNLIKHTALMRKIEEQKKYTSKGTSTEVLTVKHKHLSKGGVRRKHSKAAKHRRKVQSSKEKQISKPPRDFKVDDLIPANSKLGNCVEHPSPCITNECDERLCGNATEAEFCFVRKKEINNPFQDILCKGNKSTKGRNSQKNDYVKSTVSRSERNFLRPQSLDSSETMDCKTKHWFASRCDDEDVTKEHLVTDYSSHYHVLDHCAEHSDYSQYRALQTGGKYGSSGKSVTYEHNMYQGASLKSMAKDQKVSETYNAPLHEVGSIIKYPQASSCTHQCGKAGLYGLKDQNSGQLKSVCLSNDTEAAHQLRQSENAAAHRHNCDVKIELQSSNDSKWLEFVNPQCEECSYEEPIPYPKLDGADACSSLCQGGEEQLHKESSELLSSQVPYSSSDTGRRSNIECKLDTDMLGSGNINSHFPEHGIDADNVDSCDHEDNVIFSIIRSNGSKEYQKASCEGESCAFHQIPLCVSKSNDESKHLDGHGQVLDTVEAPVFNFCDLHEAETKIWQKSVNEVDEKLASLTLPPKSREVKRVIMEKPQTFEDAASVLDQSVQHEQNHLQGTSSQSVTGDSGIDSPRTQSLASANSAILEGLKKGRRFLMNLEDIEKTIQSGKALTRNSLLQLTPVMNV</sequence>
<dbReference type="KEGG" id="emc:129332727"/>
<protein>
    <submittedName>
        <fullName evidence="4">Storkhead-box protein 1</fullName>
    </submittedName>
</protein>
<dbReference type="InterPro" id="IPR040126">
    <property type="entry name" value="STOX1/2"/>
</dbReference>
<feature type="compositionally biased region" description="Polar residues" evidence="1">
    <location>
        <begin position="915"/>
        <end position="931"/>
    </location>
</feature>
<dbReference type="PANTHER" id="PTHR22437">
    <property type="entry name" value="WINGED HELIX DOMAIN-CONTAINING PROTEIN"/>
    <property type="match status" value="1"/>
</dbReference>
<keyword evidence="3" id="KW-1185">Reference proteome</keyword>
<dbReference type="GO" id="GO:0005634">
    <property type="term" value="C:nucleus"/>
    <property type="evidence" value="ECO:0007669"/>
    <property type="project" value="TreeGrafter"/>
</dbReference>
<gene>
    <name evidence="4" type="primary">STOX1</name>
</gene>
<accession>A0AA97L2J0</accession>
<evidence type="ECO:0000256" key="1">
    <source>
        <dbReference type="SAM" id="MobiDB-lite"/>
    </source>
</evidence>
<dbReference type="GeneID" id="129332727"/>
<feature type="region of interest" description="Disordered" evidence="1">
    <location>
        <begin position="915"/>
        <end position="941"/>
    </location>
</feature>
<dbReference type="Pfam" id="PF10264">
    <property type="entry name" value="WHD_Storkhead"/>
    <property type="match status" value="1"/>
</dbReference>
<dbReference type="GO" id="GO:0000977">
    <property type="term" value="F:RNA polymerase II transcription regulatory region sequence-specific DNA binding"/>
    <property type="evidence" value="ECO:0007669"/>
    <property type="project" value="TreeGrafter"/>
</dbReference>
<dbReference type="InterPro" id="IPR019391">
    <property type="entry name" value="Storkhead-box_WHD"/>
</dbReference>
<dbReference type="GO" id="GO:0005737">
    <property type="term" value="C:cytoplasm"/>
    <property type="evidence" value="ECO:0007669"/>
    <property type="project" value="TreeGrafter"/>
</dbReference>
<name>A0AA97L2J0_EUBMA</name>
<feature type="domain" description="Winged helix Storkhead-box1" evidence="2">
    <location>
        <begin position="115"/>
        <end position="193"/>
    </location>
</feature>
<dbReference type="CTD" id="219736"/>
<organism evidence="3 4">
    <name type="scientific">Eublepharis macularius</name>
    <name type="common">Leopard gecko</name>
    <name type="synonym">Cyrtodactylus macularius</name>
    <dbReference type="NCBI Taxonomy" id="481883"/>
    <lineage>
        <taxon>Eukaryota</taxon>
        <taxon>Metazoa</taxon>
        <taxon>Chordata</taxon>
        <taxon>Craniata</taxon>
        <taxon>Vertebrata</taxon>
        <taxon>Euteleostomi</taxon>
        <taxon>Lepidosauria</taxon>
        <taxon>Squamata</taxon>
        <taxon>Bifurcata</taxon>
        <taxon>Gekkota</taxon>
        <taxon>Eublepharidae</taxon>
        <taxon>Eublepharinae</taxon>
        <taxon>Eublepharis</taxon>
    </lineage>
</organism>
<evidence type="ECO:0000313" key="3">
    <source>
        <dbReference type="Proteomes" id="UP001190640"/>
    </source>
</evidence>
<dbReference type="RefSeq" id="XP_054839929.1">
    <property type="nucleotide sequence ID" value="XM_054983954.1"/>
</dbReference>
<feature type="compositionally biased region" description="Basic and acidic residues" evidence="1">
    <location>
        <begin position="421"/>
        <end position="437"/>
    </location>
</feature>
<feature type="compositionally biased region" description="Basic residues" evidence="1">
    <location>
        <begin position="400"/>
        <end position="420"/>
    </location>
</feature>
<proteinExistence type="predicted"/>
<feature type="region of interest" description="Disordered" evidence="1">
    <location>
        <begin position="248"/>
        <end position="294"/>
    </location>
</feature>
<dbReference type="Proteomes" id="UP001190640">
    <property type="component" value="Chromosome 6"/>
</dbReference>
<dbReference type="PANTHER" id="PTHR22437:SF1">
    <property type="entry name" value="STORKHEAD-BOX PROTEIN 1"/>
    <property type="match status" value="1"/>
</dbReference>